<feature type="region of interest" description="Disordered" evidence="2">
    <location>
        <begin position="29"/>
        <end position="103"/>
    </location>
</feature>
<sequence>MKLLRPHQACLLAAVLFVSVTQGQDIIGGAQDDVTDDMNENQQQEQQEKAQEEPPEMLRPRLTPEEERFRELQRQHYQEEQERFVAKQSQAQRKVHNSEQERFVAEQAQRKVHNSEQERFVADQVKAQQKMRDSATQRQREAMQRQREAEERTDEGRSVDGWEGGEDDASIPEIGRSQEYYRKGIEVPMPQYNPATTPMPQRQDGFFGSQTEQEDSTQPPDPHPLEEPPTPLEEPPTVGESDMPPPEEVEEEMTDERREQLEKEKDAQRMYDEGMALKNSSRKSEQKIAYTFFLEAAKLNHTESLELVGFAHLFGDYLQQNVTRSLEILQDLADKGSPKAQMGLGFIYAAGIGTNSSQAKALVYYTFAALGGDPLAQMTLGYRYWSGIGVAQSCESALTYYRMVSNKVAEEVSVSGGAAVQRVRLHDEVENPGGNSAMLDDDLIQYYQFLADKGDVQAQVGLGQLNYQGGRGVEQNYGRALDYFQQAAAAGNANAMAFLGKMHSEGAGDAVKPDNNTAFQYFKKAAEQGNPVGQSGLGLMYMYGKGVEQDYSKAFKYFSQAAEQGWVDGQLQLGIMYYSGLGVRRDYKMAIKYFNLASQSGHVLAFYNLAQMHATGTGMMRSCHTAVELFKNVAERGRWAELMMEAHNQYKDGNSNSALVMYTLLAELGYEVAQSNVAYILDQGSRTYVVGQDEVYPRALLHWGRAAAQGYTVARVKLGDYHYYGYGTNIDYEIAATHYRLASEQQHNAQAMFNLGYMHENGLGMKKDIHLAKRFYDMAAETSTDAQVPVSLALMKLGILYGMEYLEQAGQSGQLWTVDLEGYFGAEWDIWLCTLLALLLGLVVLYRRTQR</sequence>
<dbReference type="Gene3D" id="1.25.40.10">
    <property type="entry name" value="Tetratricopeptide repeat domain"/>
    <property type="match status" value="3"/>
</dbReference>
<dbReference type="OrthoDB" id="27934at2759"/>
<dbReference type="EMBL" id="OV696689">
    <property type="protein sequence ID" value="CAH1261501.1"/>
    <property type="molecule type" value="Genomic_DNA"/>
</dbReference>
<feature type="compositionally biased region" description="Basic and acidic residues" evidence="2">
    <location>
        <begin position="46"/>
        <end position="85"/>
    </location>
</feature>
<keyword evidence="3" id="KW-0812">Transmembrane</keyword>
<organism evidence="5 6">
    <name type="scientific">Branchiostoma lanceolatum</name>
    <name type="common">Common lancelet</name>
    <name type="synonym">Amphioxus lanceolatum</name>
    <dbReference type="NCBI Taxonomy" id="7740"/>
    <lineage>
        <taxon>Eukaryota</taxon>
        <taxon>Metazoa</taxon>
        <taxon>Chordata</taxon>
        <taxon>Cephalochordata</taxon>
        <taxon>Leptocardii</taxon>
        <taxon>Amphioxiformes</taxon>
        <taxon>Branchiostomatidae</taxon>
        <taxon>Branchiostoma</taxon>
    </lineage>
</organism>
<comment type="similarity">
    <text evidence="1">Belongs to the sel-1 family.</text>
</comment>
<keyword evidence="3" id="KW-1133">Transmembrane helix</keyword>
<keyword evidence="3" id="KW-0472">Membrane</keyword>
<dbReference type="Proteomes" id="UP000838412">
    <property type="component" value="Chromosome 4"/>
</dbReference>
<dbReference type="GO" id="GO:0005789">
    <property type="term" value="C:endoplasmic reticulum membrane"/>
    <property type="evidence" value="ECO:0007669"/>
    <property type="project" value="TreeGrafter"/>
</dbReference>
<dbReference type="PANTHER" id="PTHR11102:SF147">
    <property type="entry name" value="SEL1L ADAPTOR SUBUNIT OF ERAD E3 UBIQUITIN LIGASE"/>
    <property type="match status" value="1"/>
</dbReference>
<dbReference type="SUPFAM" id="SSF81901">
    <property type="entry name" value="HCP-like"/>
    <property type="match status" value="3"/>
</dbReference>
<dbReference type="InterPro" id="IPR050767">
    <property type="entry name" value="Sel1_AlgK"/>
</dbReference>
<evidence type="ECO:0000256" key="3">
    <source>
        <dbReference type="SAM" id="Phobius"/>
    </source>
</evidence>
<keyword evidence="6" id="KW-1185">Reference proteome</keyword>
<dbReference type="AlphaFoldDB" id="A0A8J9ZQ58"/>
<feature type="compositionally biased region" description="Basic and acidic residues" evidence="2">
    <location>
        <begin position="255"/>
        <end position="269"/>
    </location>
</feature>
<dbReference type="InterPro" id="IPR011990">
    <property type="entry name" value="TPR-like_helical_dom_sf"/>
</dbReference>
<dbReference type="Pfam" id="PF08238">
    <property type="entry name" value="Sel1"/>
    <property type="match status" value="11"/>
</dbReference>
<dbReference type="InterPro" id="IPR006597">
    <property type="entry name" value="Sel1-like"/>
</dbReference>
<dbReference type="SMART" id="SM00671">
    <property type="entry name" value="SEL1"/>
    <property type="match status" value="11"/>
</dbReference>
<evidence type="ECO:0000313" key="6">
    <source>
        <dbReference type="Proteomes" id="UP000838412"/>
    </source>
</evidence>
<gene>
    <name evidence="5" type="primary">SEL1L</name>
    <name evidence="5" type="ORF">BLAG_LOCUS16904</name>
</gene>
<feature type="compositionally biased region" description="Basic and acidic residues" evidence="2">
    <location>
        <begin position="130"/>
        <end position="160"/>
    </location>
</feature>
<dbReference type="GO" id="GO:0036503">
    <property type="term" value="P:ERAD pathway"/>
    <property type="evidence" value="ECO:0007669"/>
    <property type="project" value="TreeGrafter"/>
</dbReference>
<name>A0A8J9ZQ58_BRALA</name>
<evidence type="ECO:0000256" key="4">
    <source>
        <dbReference type="SAM" id="SignalP"/>
    </source>
</evidence>
<feature type="transmembrane region" description="Helical" evidence="3">
    <location>
        <begin position="828"/>
        <end position="846"/>
    </location>
</feature>
<dbReference type="PANTHER" id="PTHR11102">
    <property type="entry name" value="SEL-1-LIKE PROTEIN"/>
    <property type="match status" value="1"/>
</dbReference>
<feature type="compositionally biased region" description="Pro residues" evidence="2">
    <location>
        <begin position="219"/>
        <end position="234"/>
    </location>
</feature>
<accession>A0A8J9ZQ58</accession>
<evidence type="ECO:0000313" key="5">
    <source>
        <dbReference type="EMBL" id="CAH1261501.1"/>
    </source>
</evidence>
<protein>
    <submittedName>
        <fullName evidence="5">SEL1L protein</fullName>
    </submittedName>
</protein>
<evidence type="ECO:0000256" key="1">
    <source>
        <dbReference type="ARBA" id="ARBA00038101"/>
    </source>
</evidence>
<feature type="chain" id="PRO_5035454934" evidence="4">
    <location>
        <begin position="24"/>
        <end position="851"/>
    </location>
</feature>
<feature type="signal peptide" evidence="4">
    <location>
        <begin position="1"/>
        <end position="23"/>
    </location>
</feature>
<evidence type="ECO:0000256" key="2">
    <source>
        <dbReference type="SAM" id="MobiDB-lite"/>
    </source>
</evidence>
<feature type="compositionally biased region" description="Acidic residues" evidence="2">
    <location>
        <begin position="245"/>
        <end position="254"/>
    </location>
</feature>
<feature type="region of interest" description="Disordered" evidence="2">
    <location>
        <begin position="124"/>
        <end position="269"/>
    </location>
</feature>
<keyword evidence="4" id="KW-0732">Signal</keyword>
<proteinExistence type="inferred from homology"/>
<reference evidence="5" key="1">
    <citation type="submission" date="2022-01" db="EMBL/GenBank/DDBJ databases">
        <authorList>
            <person name="Braso-Vives M."/>
        </authorList>
    </citation>
    <scope>NUCLEOTIDE SEQUENCE</scope>
</reference>